<gene>
    <name evidence="2" type="ORF">PMH09_15870</name>
</gene>
<evidence type="ECO:0000313" key="2">
    <source>
        <dbReference type="EMBL" id="MDJ1184665.1"/>
    </source>
</evidence>
<dbReference type="Pfam" id="PF00931">
    <property type="entry name" value="NB-ARC"/>
    <property type="match status" value="1"/>
</dbReference>
<protein>
    <submittedName>
        <fullName evidence="2">NB-ARC domain-containing protein</fullName>
    </submittedName>
</protein>
<accession>A0ABT7BZM8</accession>
<dbReference type="RefSeq" id="WP_283759319.1">
    <property type="nucleotide sequence ID" value="NZ_JAQOSQ010000018.1"/>
</dbReference>
<dbReference type="InterPro" id="IPR002182">
    <property type="entry name" value="NB-ARC"/>
</dbReference>
<sequence>MPEEESKPEIQMNVGSPADTVIGKVENYSVQPPQEQSIEQIMVSGEGNHTVAANAGRDIYITQSPTTINNSTPPQKLPRTGIEKFVGRDELMEQLHQQFQSAKPGTIICLTGMAGIGKTELALQYTYRYLDEGAYPGGVCWLNCQDEDVVEEFLSFAEARFNLDPSKTKEMSIRRRIEASWQKWLQKWASKDEVLVIFDDVTEYNAIKTLLPPVNKQFKVLITTRKQLSQSPFKSLDLQVLDTEAALKLLISFVEEKRIKRELRIAKALCADMGYLPLALELVARYLAKKQDLRLVRLQKSLELEHRSLNDRFTGMTAERGVKAAFELSWQGLEEEEKELGRLLSLLAPAPIAWSLVERIYSEVDKEKLGDWRDSLIELSLLQRVRKRYYELHPLIREFLQLKVVNLDHIKLLENVAFRFAKVVETNPVYASNILGNVKSYWHFYRYQSEVSEIEIAKLFRGAMQSWSKGISSLSKLVFDFTEDVDLPRVGTGFCDKRFDDLNMKYVMDIVIGFDFSDQNRENIAALPPEIIQYWGTRNSINLSGLKNLLDDGWDSVKIVYYEPRASWIWQKNFKIITDRLSTAVIERCIPLSESYLALEAAWHGALHVTGRSFPSFEPIPIDEIKFGLSKIAMSKLSRMIRFCISQLKTEVQKHYSQNYNYLALPSTYRSFFENDIISPDTVLKYVEDVHLQALNSYQNLVDAWFSSLAPELELASMLPAKFIGTIILPRHKRDSVSISWSWISLSKECKNSVDFKLGDRILSLEDPRFSDLPPKIRQGISSLQDCNEPIYPYACAMTHDKLRPNWLGWCPVTQMVYRWLWHDLERISWVQGDFRDEFSWKIWVRMNSNYTRTIYNIHP</sequence>
<dbReference type="PANTHER" id="PTHR47691">
    <property type="entry name" value="REGULATOR-RELATED"/>
    <property type="match status" value="1"/>
</dbReference>
<evidence type="ECO:0000259" key="1">
    <source>
        <dbReference type="Pfam" id="PF00931"/>
    </source>
</evidence>
<dbReference type="SUPFAM" id="SSF52540">
    <property type="entry name" value="P-loop containing nucleoside triphosphate hydrolases"/>
    <property type="match status" value="1"/>
</dbReference>
<dbReference type="PANTHER" id="PTHR47691:SF3">
    <property type="entry name" value="HTH-TYPE TRANSCRIPTIONAL REGULATOR RV0890C-RELATED"/>
    <property type="match status" value="1"/>
</dbReference>
<reference evidence="2 3" key="1">
    <citation type="submission" date="2023-01" db="EMBL/GenBank/DDBJ databases">
        <title>Novel diversity within Roseofilum (Cyanobacteria; Desertifilaceae) from marine benthic mats with descriptions of four novel species.</title>
        <authorList>
            <person name="Wang Y."/>
            <person name="Berthold D.E."/>
            <person name="Hu J."/>
            <person name="Lefler F.W."/>
            <person name="Laughinghouse H.D. IV."/>
        </authorList>
    </citation>
    <scope>NUCLEOTIDE SEQUENCE [LARGE SCALE GENOMIC DNA]</scope>
    <source>
        <strain evidence="2 3">BLCC-M143</strain>
    </source>
</reference>
<dbReference type="Proteomes" id="UP001232992">
    <property type="component" value="Unassembled WGS sequence"/>
</dbReference>
<dbReference type="Gene3D" id="3.40.50.300">
    <property type="entry name" value="P-loop containing nucleotide triphosphate hydrolases"/>
    <property type="match status" value="1"/>
</dbReference>
<dbReference type="InterPro" id="IPR027417">
    <property type="entry name" value="P-loop_NTPase"/>
</dbReference>
<proteinExistence type="predicted"/>
<feature type="domain" description="NB-ARC" evidence="1">
    <location>
        <begin position="89"/>
        <end position="258"/>
    </location>
</feature>
<evidence type="ECO:0000313" key="3">
    <source>
        <dbReference type="Proteomes" id="UP001232992"/>
    </source>
</evidence>
<organism evidence="2 3">
    <name type="scientific">Roseofilum casamattae BLCC-M143</name>
    <dbReference type="NCBI Taxonomy" id="3022442"/>
    <lineage>
        <taxon>Bacteria</taxon>
        <taxon>Bacillati</taxon>
        <taxon>Cyanobacteriota</taxon>
        <taxon>Cyanophyceae</taxon>
        <taxon>Desertifilales</taxon>
        <taxon>Desertifilaceae</taxon>
        <taxon>Roseofilum</taxon>
        <taxon>Roseofilum casamattae</taxon>
    </lineage>
</organism>
<comment type="caution">
    <text evidence="2">The sequence shown here is derived from an EMBL/GenBank/DDBJ whole genome shotgun (WGS) entry which is preliminary data.</text>
</comment>
<dbReference type="PRINTS" id="PR00364">
    <property type="entry name" value="DISEASERSIST"/>
</dbReference>
<name>A0ABT7BZM8_9CYAN</name>
<keyword evidence="3" id="KW-1185">Reference proteome</keyword>
<dbReference type="EMBL" id="JAQOSQ010000018">
    <property type="protein sequence ID" value="MDJ1184665.1"/>
    <property type="molecule type" value="Genomic_DNA"/>
</dbReference>